<dbReference type="GO" id="GO:0005737">
    <property type="term" value="C:cytoplasm"/>
    <property type="evidence" value="ECO:0007669"/>
    <property type="project" value="TreeGrafter"/>
</dbReference>
<reference evidence="7" key="1">
    <citation type="journal article" date="2021" name="Environ. Microbiol.">
        <title>New insights into the diversity and evolution of the archaeal mobilome from three complete genomes of Saccharolobus shibatae.</title>
        <authorList>
            <person name="Medvedeva S."/>
            <person name="Brandt D."/>
            <person name="Cvirkaite-Krupovic V."/>
            <person name="Liu Y."/>
            <person name="Severinov K."/>
            <person name="Ishino S."/>
            <person name="Ishino Y."/>
            <person name="Prangishvili D."/>
            <person name="Kalinowski J."/>
            <person name="Krupovic M."/>
        </authorList>
    </citation>
    <scope>NUCLEOTIDE SEQUENCE</scope>
    <source>
        <strain evidence="7">BEU9</strain>
    </source>
</reference>
<organism evidence="7 8">
    <name type="scientific">Saccharolobus shibatae</name>
    <dbReference type="NCBI Taxonomy" id="2286"/>
    <lineage>
        <taxon>Archaea</taxon>
        <taxon>Thermoproteota</taxon>
        <taxon>Thermoprotei</taxon>
        <taxon>Sulfolobales</taxon>
        <taxon>Sulfolobaceae</taxon>
        <taxon>Saccharolobus</taxon>
    </lineage>
</organism>
<dbReference type="PROSITE" id="PS01162">
    <property type="entry name" value="QOR_ZETA_CRYSTAL"/>
    <property type="match status" value="1"/>
</dbReference>
<proteinExistence type="inferred from homology"/>
<name>A0A8F5BUJ4_9CREN</name>
<dbReference type="EC" id="1.3.1.84" evidence="7"/>
<keyword evidence="3 5" id="KW-0862">Zinc</keyword>
<dbReference type="InterPro" id="IPR020843">
    <property type="entry name" value="ER"/>
</dbReference>
<evidence type="ECO:0000256" key="1">
    <source>
        <dbReference type="ARBA" id="ARBA00001947"/>
    </source>
</evidence>
<dbReference type="GO" id="GO:0043957">
    <property type="term" value="F:acryloyl-CoA reductase (NADPH) activity"/>
    <property type="evidence" value="ECO:0007669"/>
    <property type="project" value="UniProtKB-EC"/>
</dbReference>
<dbReference type="GO" id="GO:0004022">
    <property type="term" value="F:alcohol dehydrogenase (NAD+) activity"/>
    <property type="evidence" value="ECO:0007669"/>
    <property type="project" value="TreeGrafter"/>
</dbReference>
<evidence type="ECO:0000259" key="6">
    <source>
        <dbReference type="SMART" id="SM00829"/>
    </source>
</evidence>
<dbReference type="InterPro" id="IPR002328">
    <property type="entry name" value="ADH_Zn_CS"/>
</dbReference>
<evidence type="ECO:0000256" key="5">
    <source>
        <dbReference type="RuleBase" id="RU361277"/>
    </source>
</evidence>
<dbReference type="Proteomes" id="UP000693941">
    <property type="component" value="Chromosome"/>
</dbReference>
<dbReference type="GeneID" id="65559914"/>
<sequence>MKAVILPAHKQGYRIEEVPDPKPGKDEAIIKVNKAALCYRDLLQIKGFYPRSKYPLILGHEVVGTVEEVGEDVNDFKKGDRVTSMLFVPDWSCEYCRSGEEVYCKNRVLYAQELDGFFAEKAKVKASSLIKLPEGISDEGAVIVPCVAAMVYRGLKKAGIKEGEIVLVTGASGGVGIHAIQVAKALGAKVIGVTSGESKAKIVSKYADYVIVGEKFSEEAKKIGDVSIVIENVGPYTLEESMRSLRSGGKIIQIGNLDPSVTFNLRLGYLILKDINLMGHIGANKRDIIETLNLVKEGKIEPVIGNEFRLEDFEKALDLLNNNKNRYGKILISNSF</sequence>
<keyword evidence="4 7" id="KW-0560">Oxidoreductase</keyword>
<dbReference type="Pfam" id="PF00107">
    <property type="entry name" value="ADH_zinc_N"/>
    <property type="match status" value="1"/>
</dbReference>
<dbReference type="RefSeq" id="WP_218261451.1">
    <property type="nucleotide sequence ID" value="NZ_CP077715.1"/>
</dbReference>
<protein>
    <submittedName>
        <fullName evidence="7">Acrylyl-CoA reductase (NADPH)</fullName>
        <ecNumber evidence="7">1.3.1.84</ecNumber>
    </submittedName>
</protein>
<dbReference type="Pfam" id="PF08240">
    <property type="entry name" value="ADH_N"/>
    <property type="match status" value="1"/>
</dbReference>
<dbReference type="InterPro" id="IPR013149">
    <property type="entry name" value="ADH-like_C"/>
</dbReference>
<dbReference type="PANTHER" id="PTHR42940">
    <property type="entry name" value="ALCOHOL DEHYDROGENASE 1-RELATED"/>
    <property type="match status" value="1"/>
</dbReference>
<dbReference type="InterPro" id="IPR053496">
    <property type="entry name" value="Acryloyl-CoA_Reductase_Zn-ADH"/>
</dbReference>
<dbReference type="GO" id="GO:0008270">
    <property type="term" value="F:zinc ion binding"/>
    <property type="evidence" value="ECO:0007669"/>
    <property type="project" value="InterPro"/>
</dbReference>
<evidence type="ECO:0000313" key="8">
    <source>
        <dbReference type="Proteomes" id="UP000693941"/>
    </source>
</evidence>
<dbReference type="EMBL" id="CP077715">
    <property type="protein sequence ID" value="QXJ31744.1"/>
    <property type="molecule type" value="Genomic_DNA"/>
</dbReference>
<dbReference type="AlphaFoldDB" id="A0A8F5BUJ4"/>
<dbReference type="CDD" id="cd08259">
    <property type="entry name" value="Zn_ADH5"/>
    <property type="match status" value="1"/>
</dbReference>
<dbReference type="InterPro" id="IPR013154">
    <property type="entry name" value="ADH-like_N"/>
</dbReference>
<keyword evidence="2 5" id="KW-0479">Metal-binding</keyword>
<evidence type="ECO:0000256" key="4">
    <source>
        <dbReference type="ARBA" id="ARBA00023002"/>
    </source>
</evidence>
<comment type="similarity">
    <text evidence="5">Belongs to the zinc-containing alcohol dehydrogenase family.</text>
</comment>
<evidence type="ECO:0000313" key="7">
    <source>
        <dbReference type="EMBL" id="QXJ31744.1"/>
    </source>
</evidence>
<dbReference type="NCBIfam" id="NF041172">
    <property type="entry name" value="AcrlCoa_red_Thmprot"/>
    <property type="match status" value="1"/>
</dbReference>
<evidence type="ECO:0000256" key="3">
    <source>
        <dbReference type="ARBA" id="ARBA00022833"/>
    </source>
</evidence>
<dbReference type="NCBIfam" id="NF010344">
    <property type="entry name" value="PRK13771.1"/>
    <property type="match status" value="1"/>
</dbReference>
<evidence type="ECO:0000256" key="2">
    <source>
        <dbReference type="ARBA" id="ARBA00022723"/>
    </source>
</evidence>
<dbReference type="InterPro" id="IPR002364">
    <property type="entry name" value="Quin_OxRdtase/zeta-crystal_CS"/>
</dbReference>
<dbReference type="PROSITE" id="PS00059">
    <property type="entry name" value="ADH_ZINC"/>
    <property type="match status" value="1"/>
</dbReference>
<dbReference type="PANTHER" id="PTHR42940:SF8">
    <property type="entry name" value="VACUOLAR PROTEIN SORTING-ASSOCIATED PROTEIN 11"/>
    <property type="match status" value="1"/>
</dbReference>
<comment type="cofactor">
    <cofactor evidence="1 5">
        <name>Zn(2+)</name>
        <dbReference type="ChEBI" id="CHEBI:29105"/>
    </cofactor>
</comment>
<gene>
    <name evidence="7" type="ORF">J5U21_01395</name>
</gene>
<accession>A0A8F5BUJ4</accession>
<feature type="domain" description="Enoyl reductase (ER)" evidence="6">
    <location>
        <begin position="8"/>
        <end position="332"/>
    </location>
</feature>
<dbReference type="SMART" id="SM00829">
    <property type="entry name" value="PKS_ER"/>
    <property type="match status" value="1"/>
</dbReference>